<gene>
    <name evidence="1" type="ORF">MEUPH1_LOCUS9235</name>
</gene>
<sequence>MILRNPITDNRTSENGIRRTWTARIQTRHRRRDKRASYFEAKLKVKKAEVTDDLSTSDEIQTKIRRKKVLVQDPPIFNELLNEGNLSKSANDYESLHNCQIMSSQIPVKKRLLAATSSSQGNLSKSANDNESLHNCQIMSSKIPVKRRLFDTTSSSQGIIFQMIFVV</sequence>
<comment type="caution">
    <text evidence="1">The sequence shown here is derived from an EMBL/GenBank/DDBJ whole genome shotgun (WGS) entry which is preliminary data.</text>
</comment>
<protein>
    <submittedName>
        <fullName evidence="1">Uncharacterized protein</fullName>
    </submittedName>
</protein>
<dbReference type="AlphaFoldDB" id="A0AAV0WBC9"/>
<proteinExistence type="predicted"/>
<keyword evidence="2" id="KW-1185">Reference proteome</keyword>
<evidence type="ECO:0000313" key="2">
    <source>
        <dbReference type="Proteomes" id="UP001160148"/>
    </source>
</evidence>
<reference evidence="1 2" key="1">
    <citation type="submission" date="2023-01" db="EMBL/GenBank/DDBJ databases">
        <authorList>
            <person name="Whitehead M."/>
        </authorList>
    </citation>
    <scope>NUCLEOTIDE SEQUENCE [LARGE SCALE GENOMIC DNA]</scope>
</reference>
<evidence type="ECO:0000313" key="1">
    <source>
        <dbReference type="EMBL" id="CAI6353072.1"/>
    </source>
</evidence>
<organism evidence="1 2">
    <name type="scientific">Macrosiphum euphorbiae</name>
    <name type="common">potato aphid</name>
    <dbReference type="NCBI Taxonomy" id="13131"/>
    <lineage>
        <taxon>Eukaryota</taxon>
        <taxon>Metazoa</taxon>
        <taxon>Ecdysozoa</taxon>
        <taxon>Arthropoda</taxon>
        <taxon>Hexapoda</taxon>
        <taxon>Insecta</taxon>
        <taxon>Pterygota</taxon>
        <taxon>Neoptera</taxon>
        <taxon>Paraneoptera</taxon>
        <taxon>Hemiptera</taxon>
        <taxon>Sternorrhyncha</taxon>
        <taxon>Aphidomorpha</taxon>
        <taxon>Aphidoidea</taxon>
        <taxon>Aphididae</taxon>
        <taxon>Macrosiphini</taxon>
        <taxon>Macrosiphum</taxon>
    </lineage>
</organism>
<name>A0AAV0WBC9_9HEMI</name>
<dbReference type="EMBL" id="CARXXK010000002">
    <property type="protein sequence ID" value="CAI6353072.1"/>
    <property type="molecule type" value="Genomic_DNA"/>
</dbReference>
<accession>A0AAV0WBC9</accession>
<dbReference type="Proteomes" id="UP001160148">
    <property type="component" value="Unassembled WGS sequence"/>
</dbReference>